<dbReference type="EMBL" id="KV907499">
    <property type="protein sequence ID" value="OOF95674.1"/>
    <property type="molecule type" value="Genomic_DNA"/>
</dbReference>
<protein>
    <submittedName>
        <fullName evidence="3">Uncharacterized protein</fullName>
    </submittedName>
</protein>
<evidence type="ECO:0000313" key="4">
    <source>
        <dbReference type="Proteomes" id="UP000188318"/>
    </source>
</evidence>
<organism evidence="3 4">
    <name type="scientific">Aspergillus carbonarius (strain ITEM 5010)</name>
    <dbReference type="NCBI Taxonomy" id="602072"/>
    <lineage>
        <taxon>Eukaryota</taxon>
        <taxon>Fungi</taxon>
        <taxon>Dikarya</taxon>
        <taxon>Ascomycota</taxon>
        <taxon>Pezizomycotina</taxon>
        <taxon>Eurotiomycetes</taxon>
        <taxon>Eurotiomycetidae</taxon>
        <taxon>Eurotiales</taxon>
        <taxon>Aspergillaceae</taxon>
        <taxon>Aspergillus</taxon>
        <taxon>Aspergillus subgen. Circumdati</taxon>
    </lineage>
</organism>
<dbReference type="EMBL" id="KV907499">
    <property type="protein sequence ID" value="OOF95622.1"/>
    <property type="molecule type" value="Genomic_DNA"/>
</dbReference>
<dbReference type="OrthoDB" id="5322539at2759"/>
<reference evidence="4" key="2">
    <citation type="journal article" date="2017" name="Genome Biol.">
        <title>Comparative genomics reveals high biological diversity and specific adaptations in the industrially and medically important fungal genus Aspergillus.</title>
        <authorList>
            <person name="de Vries R.P."/>
            <person name="Riley R."/>
            <person name="Wiebenga A."/>
            <person name="Aguilar-Osorio G."/>
            <person name="Amillis S."/>
            <person name="Uchima C.A."/>
            <person name="Anderluh G."/>
            <person name="Asadollahi M."/>
            <person name="Askin M."/>
            <person name="Barry K."/>
            <person name="Battaglia E."/>
            <person name="Bayram O."/>
            <person name="Benocci T."/>
            <person name="Braus-Stromeyer S.A."/>
            <person name="Caldana C."/>
            <person name="Canovas D."/>
            <person name="Cerqueira G.C."/>
            <person name="Chen F."/>
            <person name="Chen W."/>
            <person name="Choi C."/>
            <person name="Clum A."/>
            <person name="Dos Santos R.A."/>
            <person name="Damasio A.R."/>
            <person name="Diallinas G."/>
            <person name="Emri T."/>
            <person name="Fekete E."/>
            <person name="Flipphi M."/>
            <person name="Freyberg S."/>
            <person name="Gallo A."/>
            <person name="Gournas C."/>
            <person name="Habgood R."/>
            <person name="Hainaut M."/>
            <person name="Harispe M.L."/>
            <person name="Henrissat B."/>
            <person name="Hilden K.S."/>
            <person name="Hope R."/>
            <person name="Hossain A."/>
            <person name="Karabika E."/>
            <person name="Karaffa L."/>
            <person name="Karanyi Z."/>
            <person name="Krasevec N."/>
            <person name="Kuo A."/>
            <person name="Kusch H."/>
            <person name="LaButti K."/>
            <person name="Lagendijk E.L."/>
            <person name="Lapidus A."/>
            <person name="Levasseur A."/>
            <person name="Lindquist E."/>
            <person name="Lipzen A."/>
            <person name="Logrieco A.F."/>
            <person name="MacCabe A."/>
            <person name="Maekelae M.R."/>
            <person name="Malavazi I."/>
            <person name="Melin P."/>
            <person name="Meyer V."/>
            <person name="Mielnichuk N."/>
            <person name="Miskei M."/>
            <person name="Molnar A.P."/>
            <person name="Mule G."/>
            <person name="Ngan C.Y."/>
            <person name="Orejas M."/>
            <person name="Orosz E."/>
            <person name="Ouedraogo J.P."/>
            <person name="Overkamp K.M."/>
            <person name="Park H.-S."/>
            <person name="Perrone G."/>
            <person name="Piumi F."/>
            <person name="Punt P.J."/>
            <person name="Ram A.F."/>
            <person name="Ramon A."/>
            <person name="Rauscher S."/>
            <person name="Record E."/>
            <person name="Riano-Pachon D.M."/>
            <person name="Robert V."/>
            <person name="Roehrig J."/>
            <person name="Ruller R."/>
            <person name="Salamov A."/>
            <person name="Salih N.S."/>
            <person name="Samson R.A."/>
            <person name="Sandor E."/>
            <person name="Sanguinetti M."/>
            <person name="Schuetze T."/>
            <person name="Sepcic K."/>
            <person name="Shelest E."/>
            <person name="Sherlock G."/>
            <person name="Sophianopoulou V."/>
            <person name="Squina F.M."/>
            <person name="Sun H."/>
            <person name="Susca A."/>
            <person name="Todd R.B."/>
            <person name="Tsang A."/>
            <person name="Unkles S.E."/>
            <person name="van de Wiele N."/>
            <person name="van Rossen-Uffink D."/>
            <person name="Oliveira J.V."/>
            <person name="Vesth T.C."/>
            <person name="Visser J."/>
            <person name="Yu J.-H."/>
            <person name="Zhou M."/>
            <person name="Andersen M.R."/>
            <person name="Archer D.B."/>
            <person name="Baker S.E."/>
            <person name="Benoit I."/>
            <person name="Brakhage A.A."/>
            <person name="Braus G.H."/>
            <person name="Fischer R."/>
            <person name="Frisvad J.C."/>
            <person name="Goldman G.H."/>
            <person name="Houbraken J."/>
            <person name="Oakley B."/>
            <person name="Pocsi I."/>
            <person name="Scazzocchio C."/>
            <person name="Seiboth B."/>
            <person name="vanKuyk P.A."/>
            <person name="Wortman J."/>
            <person name="Dyer P.S."/>
            <person name="Grigoriev I.V."/>
        </authorList>
    </citation>
    <scope>NUCLEOTIDE SEQUENCE [LARGE SCALE GENOMIC DNA]</scope>
    <source>
        <strain evidence="4">ITEM 5010</strain>
    </source>
</reference>
<dbReference type="Proteomes" id="UP000188318">
    <property type="component" value="Unassembled WGS sequence"/>
</dbReference>
<dbReference type="AlphaFoldDB" id="A0A1R3RMH0"/>
<dbReference type="VEuPathDB" id="FungiDB:ASPCADRAFT_130010"/>
<evidence type="ECO:0000313" key="3">
    <source>
        <dbReference type="EMBL" id="OOF95674.1"/>
    </source>
</evidence>
<gene>
    <name evidence="2" type="ORF">ASPCADRAFT_129962</name>
    <name evidence="3" type="ORF">ASPCADRAFT_130010</name>
</gene>
<sequence>MPSTRAYMAQIVRDNDTLIARTLPFRASDQQINISIGTFFAFLVKALLAMTISTVFDQSTWGRLLHGPTRKIGIIDDLFSAHQNRFQTLNLRLWRNYPMSMILATII</sequence>
<dbReference type="STRING" id="602072.A0A1R3RMH0"/>
<keyword evidence="1" id="KW-0812">Transmembrane</keyword>
<accession>A0A1R3RMH0</accession>
<feature type="transmembrane region" description="Helical" evidence="1">
    <location>
        <begin position="32"/>
        <end position="56"/>
    </location>
</feature>
<dbReference type="VEuPathDB" id="FungiDB:ASPCADRAFT_129962"/>
<reference evidence="3" key="1">
    <citation type="submission" date="2016-12" db="EMBL/GenBank/DDBJ databases">
        <authorList>
            <consortium name="DOE Joint Genome Institute"/>
            <person name="Riley R."/>
            <person name="Kuo A."/>
            <person name="Sun H."/>
            <person name="Pangilinan J."/>
            <person name="Culley D."/>
            <person name="Salamov A."/>
            <person name="Magnuson J."/>
            <person name="Bruno K."/>
            <person name="Henrissat B."/>
            <person name="Berka R."/>
            <person name="Tsang A."/>
            <person name="Barry K."/>
            <person name="lapidus A."/>
            <person name="Martin J."/>
            <person name="Lindquist E."/>
            <person name="Wang Z."/>
            <person name="Baker S."/>
            <person name="Grigoriev I."/>
            <person name="Nordberg H.P."/>
            <person name="Cantor M.N."/>
            <person name="Hua S.X."/>
        </authorList>
    </citation>
    <scope>NUCLEOTIDE SEQUENCE [LARGE SCALE GENOMIC DNA]</scope>
    <source>
        <strain evidence="3">ITEM 5010</strain>
    </source>
</reference>
<keyword evidence="4" id="KW-1185">Reference proteome</keyword>
<name>A0A1R3RMH0_ASPC5</name>
<keyword evidence="1" id="KW-1133">Transmembrane helix</keyword>
<keyword evidence="1" id="KW-0472">Membrane</keyword>
<evidence type="ECO:0000256" key="1">
    <source>
        <dbReference type="SAM" id="Phobius"/>
    </source>
</evidence>
<evidence type="ECO:0000313" key="2">
    <source>
        <dbReference type="EMBL" id="OOF95622.1"/>
    </source>
</evidence>
<proteinExistence type="predicted"/>